<dbReference type="PANTHER" id="PTHR33437">
    <property type="entry name" value="OS06G0361200 PROTEIN"/>
    <property type="match status" value="1"/>
</dbReference>
<evidence type="ECO:0000256" key="1">
    <source>
        <dbReference type="SAM" id="MobiDB-lite"/>
    </source>
</evidence>
<proteinExistence type="predicted"/>
<name>A0A6V7Q383_ANACO</name>
<dbReference type="EMBL" id="LR862132">
    <property type="protein sequence ID" value="CAD1837639.1"/>
    <property type="molecule type" value="Genomic_DNA"/>
</dbReference>
<organism evidence="2">
    <name type="scientific">Ananas comosus var. bracteatus</name>
    <name type="common">red pineapple</name>
    <dbReference type="NCBI Taxonomy" id="296719"/>
    <lineage>
        <taxon>Eukaryota</taxon>
        <taxon>Viridiplantae</taxon>
        <taxon>Streptophyta</taxon>
        <taxon>Embryophyta</taxon>
        <taxon>Tracheophyta</taxon>
        <taxon>Spermatophyta</taxon>
        <taxon>Magnoliopsida</taxon>
        <taxon>Liliopsida</taxon>
        <taxon>Poales</taxon>
        <taxon>Bromeliaceae</taxon>
        <taxon>Bromelioideae</taxon>
        <taxon>Ananas</taxon>
    </lineage>
</organism>
<evidence type="ECO:0008006" key="3">
    <source>
        <dbReference type="Google" id="ProtNLM"/>
    </source>
</evidence>
<feature type="region of interest" description="Disordered" evidence="1">
    <location>
        <begin position="152"/>
        <end position="198"/>
    </location>
</feature>
<evidence type="ECO:0000313" key="2">
    <source>
        <dbReference type="EMBL" id="CAD1837639.1"/>
    </source>
</evidence>
<feature type="compositionally biased region" description="Polar residues" evidence="1">
    <location>
        <begin position="170"/>
        <end position="196"/>
    </location>
</feature>
<sequence length="610" mass="68729">MMIGTAPSRGQGEEENSYSARPGTKNYQALPEDSFELQQLAQRAGANTRLKSAAMSFVAAGESSREQDLTLHLPLDLEGEGPGDAENEGAITPSAMPSESPLHRVSPHFASNMADQVTTEELMRRIEERDSQINQMATQMSTMMDALNTLLRQQQQQQIHHPSVQQSHSTEQTADANPHNTEHQASPYQQNPTVNERASHEVPISAMTPSALQQLLDNIVTSKVKQLSQDKEPLLTEGDKPYPAWHDHVPYPPNYNRPRFQMFDGTGDAREHLTHFEAACGDVATNPSLLLRQFSLSLKGAAFHWYTKLAQVKRDVSLGELAELKQGRDERVEDYVARWRNMSILYPDALKPTQAVELCIKGMQSWYSMEREKVELEYQRSPEILALYKNAKAIDNTRRSLPQKTSNSGGGGPSRKVTEANVVHQPKSAPQNREKMPITSEAQTRKSQSWIEERKNKTYSFKREKVPRIFEQVMKTKKLVLPEPTKPEEVHKTDDPLYCPYHRSIGHKIEDCFIFKDWVERALQQGVFTLSPKAKNDSNVESSNMVTVKEVRASLPASKNSSSLKHQVDIPLDISPLSTERWMSLPNLCTSCSNLQDNQICIQTMVNMSG</sequence>
<protein>
    <recommendedName>
        <fullName evidence="3">Retrotransposon gag domain-containing protein</fullName>
    </recommendedName>
</protein>
<reference evidence="2" key="1">
    <citation type="submission" date="2020-07" db="EMBL/GenBank/DDBJ databases">
        <authorList>
            <person name="Lin J."/>
        </authorList>
    </citation>
    <scope>NUCLEOTIDE SEQUENCE</scope>
</reference>
<feature type="region of interest" description="Disordered" evidence="1">
    <location>
        <begin position="1"/>
        <end position="29"/>
    </location>
</feature>
<feature type="region of interest" description="Disordered" evidence="1">
    <location>
        <begin position="397"/>
        <end position="451"/>
    </location>
</feature>
<gene>
    <name evidence="2" type="ORF">CB5_LOCUS20850</name>
</gene>
<feature type="compositionally biased region" description="Low complexity" evidence="1">
    <location>
        <begin position="153"/>
        <end position="169"/>
    </location>
</feature>
<dbReference type="PANTHER" id="PTHR33437:SF2">
    <property type="entry name" value="OS06G0361200 PROTEIN"/>
    <property type="match status" value="1"/>
</dbReference>
<dbReference type="AlphaFoldDB" id="A0A6V7Q383"/>
<accession>A0A6V7Q383</accession>
<feature type="compositionally biased region" description="Polar residues" evidence="1">
    <location>
        <begin position="440"/>
        <end position="450"/>
    </location>
</feature>